<dbReference type="Pfam" id="PF00892">
    <property type="entry name" value="EamA"/>
    <property type="match status" value="1"/>
</dbReference>
<evidence type="ECO:0000256" key="3">
    <source>
        <dbReference type="ARBA" id="ARBA00022692"/>
    </source>
</evidence>
<feature type="transmembrane region" description="Helical" evidence="6">
    <location>
        <begin position="137"/>
        <end position="155"/>
    </location>
</feature>
<comment type="subcellular location">
    <subcellularLocation>
        <location evidence="1">Cell membrane</location>
        <topology evidence="1">Multi-pass membrane protein</topology>
    </subcellularLocation>
</comment>
<protein>
    <recommendedName>
        <fullName evidence="7">EamA domain-containing protein</fullName>
    </recommendedName>
</protein>
<evidence type="ECO:0000256" key="4">
    <source>
        <dbReference type="ARBA" id="ARBA00022989"/>
    </source>
</evidence>
<feature type="transmembrane region" description="Helical" evidence="6">
    <location>
        <begin position="82"/>
        <end position="104"/>
    </location>
</feature>
<sequence>MNTDVILFSDDINMDIYIILAIFISFLWGIQPIIHKHLLNKYNSITIMLSSSIVYCSLTIILSIYKYRDVATDIQKLTSRDIGILVGLPIFTIFMANVIYYYILKNHESSIISALVYSSPAFTLIIAYLLLNERLNLYGLLGIFAIIIGVILISMNNHSSKQLEFFLNK</sequence>
<keyword evidence="5 6" id="KW-0472">Membrane</keyword>
<dbReference type="PANTHER" id="PTHR32322:SF18">
    <property type="entry name" value="S-ADENOSYLMETHIONINE_S-ADENOSYLHOMOCYSTEINE TRANSPORTER"/>
    <property type="match status" value="1"/>
</dbReference>
<evidence type="ECO:0000259" key="7">
    <source>
        <dbReference type="Pfam" id="PF00892"/>
    </source>
</evidence>
<dbReference type="EMBL" id="MN739659">
    <property type="protein sequence ID" value="QHT18826.1"/>
    <property type="molecule type" value="Genomic_DNA"/>
</dbReference>
<feature type="domain" description="EamA" evidence="7">
    <location>
        <begin position="17"/>
        <end position="155"/>
    </location>
</feature>
<evidence type="ECO:0000256" key="5">
    <source>
        <dbReference type="ARBA" id="ARBA00023136"/>
    </source>
</evidence>
<dbReference type="InterPro" id="IPR050638">
    <property type="entry name" value="AA-Vitamin_Transporters"/>
</dbReference>
<keyword evidence="4 6" id="KW-1133">Transmembrane helix</keyword>
<dbReference type="Gene3D" id="1.10.3730.20">
    <property type="match status" value="1"/>
</dbReference>
<keyword evidence="2" id="KW-1003">Cell membrane</keyword>
<dbReference type="SUPFAM" id="SSF103481">
    <property type="entry name" value="Multidrug resistance efflux transporter EmrE"/>
    <property type="match status" value="1"/>
</dbReference>
<dbReference type="InterPro" id="IPR000620">
    <property type="entry name" value="EamA_dom"/>
</dbReference>
<dbReference type="InterPro" id="IPR037185">
    <property type="entry name" value="EmrE-like"/>
</dbReference>
<evidence type="ECO:0000256" key="6">
    <source>
        <dbReference type="SAM" id="Phobius"/>
    </source>
</evidence>
<feature type="transmembrane region" description="Helical" evidence="6">
    <location>
        <begin position="12"/>
        <end position="30"/>
    </location>
</feature>
<organism evidence="8">
    <name type="scientific">viral metagenome</name>
    <dbReference type="NCBI Taxonomy" id="1070528"/>
    <lineage>
        <taxon>unclassified sequences</taxon>
        <taxon>metagenomes</taxon>
        <taxon>organismal metagenomes</taxon>
    </lineage>
</organism>
<proteinExistence type="predicted"/>
<evidence type="ECO:0000313" key="8">
    <source>
        <dbReference type="EMBL" id="QHT18826.1"/>
    </source>
</evidence>
<dbReference type="AlphaFoldDB" id="A0A6C0DPP2"/>
<accession>A0A6C0DPP2</accession>
<dbReference type="GO" id="GO:0005886">
    <property type="term" value="C:plasma membrane"/>
    <property type="evidence" value="ECO:0007669"/>
    <property type="project" value="UniProtKB-SubCell"/>
</dbReference>
<keyword evidence="3 6" id="KW-0812">Transmembrane</keyword>
<name>A0A6C0DPP2_9ZZZZ</name>
<evidence type="ECO:0000256" key="2">
    <source>
        <dbReference type="ARBA" id="ARBA00022475"/>
    </source>
</evidence>
<feature type="transmembrane region" description="Helical" evidence="6">
    <location>
        <begin position="42"/>
        <end position="62"/>
    </location>
</feature>
<reference evidence="8" key="1">
    <citation type="journal article" date="2020" name="Nature">
        <title>Giant virus diversity and host interactions through global metagenomics.</title>
        <authorList>
            <person name="Schulz F."/>
            <person name="Roux S."/>
            <person name="Paez-Espino D."/>
            <person name="Jungbluth S."/>
            <person name="Walsh D.A."/>
            <person name="Denef V.J."/>
            <person name="McMahon K.D."/>
            <person name="Konstantinidis K.T."/>
            <person name="Eloe-Fadrosh E.A."/>
            <person name="Kyrpides N.C."/>
            <person name="Woyke T."/>
        </authorList>
    </citation>
    <scope>NUCLEOTIDE SEQUENCE</scope>
    <source>
        <strain evidence="8">GVMAG-M-3300023174-49</strain>
    </source>
</reference>
<dbReference type="PANTHER" id="PTHR32322">
    <property type="entry name" value="INNER MEMBRANE TRANSPORTER"/>
    <property type="match status" value="1"/>
</dbReference>
<feature type="transmembrane region" description="Helical" evidence="6">
    <location>
        <begin position="111"/>
        <end position="131"/>
    </location>
</feature>
<evidence type="ECO:0000256" key="1">
    <source>
        <dbReference type="ARBA" id="ARBA00004651"/>
    </source>
</evidence>